<dbReference type="GO" id="GO:0006047">
    <property type="term" value="P:UDP-N-acetylglucosamine metabolic process"/>
    <property type="evidence" value="ECO:0007669"/>
    <property type="project" value="InterPro"/>
</dbReference>
<sequence>NIPVVHIQGGEVSGSIDESVRHAITKLAHVHFPSNELAKTRILQMGENEKYVFNFGCPRIDTVKEILKKECDFEVINKYIRSYGVGDIFDINGKFLIVSQHPVTTEYGEGKEQIKLTIQAVKEISEEYNYPVIFLWPNPDAGSDHIAESIRIFREYHKAKNFHFFKNLPFRFYIWLMDKTLCLVGNSSSGIREGAFIGTPVVNIGTRQKDRARGKNVIDVDYDYKQIKNAIKKQIDHGKYEQEVIYGNGNAGKNIIRVLEDIEVNIQKRFIKRNFI</sequence>
<dbReference type="InterPro" id="IPR003331">
    <property type="entry name" value="UDP_GlcNAc_Epimerase_2_dom"/>
</dbReference>
<comment type="caution">
    <text evidence="2">The sequence shown here is derived from an EMBL/GenBank/DDBJ whole genome shotgun (WGS) entry which is preliminary data.</text>
</comment>
<dbReference type="PANTHER" id="PTHR43174">
    <property type="entry name" value="UDP-N-ACETYLGLUCOSAMINE 2-EPIMERASE"/>
    <property type="match status" value="1"/>
</dbReference>
<dbReference type="Gene3D" id="3.40.50.2000">
    <property type="entry name" value="Glycogen Phosphorylase B"/>
    <property type="match status" value="2"/>
</dbReference>
<dbReference type="PANTHER" id="PTHR43174:SF3">
    <property type="entry name" value="UDP-N-ACETYLGLUCOSAMINE 2-EPIMERASE"/>
    <property type="match status" value="1"/>
</dbReference>
<organism evidence="2">
    <name type="scientific">marine sediment metagenome</name>
    <dbReference type="NCBI Taxonomy" id="412755"/>
    <lineage>
        <taxon>unclassified sequences</taxon>
        <taxon>metagenomes</taxon>
        <taxon>ecological metagenomes</taxon>
    </lineage>
</organism>
<evidence type="ECO:0000259" key="1">
    <source>
        <dbReference type="Pfam" id="PF02350"/>
    </source>
</evidence>
<evidence type="ECO:0000313" key="2">
    <source>
        <dbReference type="EMBL" id="GAH52289.1"/>
    </source>
</evidence>
<dbReference type="Pfam" id="PF02350">
    <property type="entry name" value="Epimerase_2"/>
    <property type="match status" value="1"/>
</dbReference>
<reference evidence="2" key="1">
    <citation type="journal article" date="2014" name="Front. Microbiol.">
        <title>High frequency of phylogenetically diverse reductive dehalogenase-homologous genes in deep subseafloor sedimentary metagenomes.</title>
        <authorList>
            <person name="Kawai M."/>
            <person name="Futagami T."/>
            <person name="Toyoda A."/>
            <person name="Takaki Y."/>
            <person name="Nishi S."/>
            <person name="Hori S."/>
            <person name="Arai W."/>
            <person name="Tsubouchi T."/>
            <person name="Morono Y."/>
            <person name="Uchiyama I."/>
            <person name="Ito T."/>
            <person name="Fujiyama A."/>
            <person name="Inagaki F."/>
            <person name="Takami H."/>
        </authorList>
    </citation>
    <scope>NUCLEOTIDE SEQUENCE</scope>
    <source>
        <strain evidence="2">Expedition CK06-06</strain>
    </source>
</reference>
<gene>
    <name evidence="2" type="ORF">S03H2_27847</name>
</gene>
<dbReference type="InterPro" id="IPR020004">
    <property type="entry name" value="UDP-GlcNAc_Epase"/>
</dbReference>
<dbReference type="GO" id="GO:0004553">
    <property type="term" value="F:hydrolase activity, hydrolyzing O-glycosyl compounds"/>
    <property type="evidence" value="ECO:0007669"/>
    <property type="project" value="InterPro"/>
</dbReference>
<protein>
    <recommendedName>
        <fullName evidence="1">UDP-N-acetylglucosamine 2-epimerase domain-containing protein</fullName>
    </recommendedName>
</protein>
<proteinExistence type="predicted"/>
<dbReference type="NCBIfam" id="TIGR03568">
    <property type="entry name" value="NeuC_NnaA"/>
    <property type="match status" value="1"/>
</dbReference>
<name>X1HEM1_9ZZZZ</name>
<accession>X1HEM1</accession>
<dbReference type="AlphaFoldDB" id="X1HEM1"/>
<feature type="non-terminal residue" evidence="2">
    <location>
        <position position="1"/>
    </location>
</feature>
<dbReference type="InterPro" id="IPR029767">
    <property type="entry name" value="WecB-like"/>
</dbReference>
<dbReference type="SUPFAM" id="SSF53756">
    <property type="entry name" value="UDP-Glycosyltransferase/glycogen phosphorylase"/>
    <property type="match status" value="1"/>
</dbReference>
<feature type="domain" description="UDP-N-acetylglucosamine 2-epimerase" evidence="1">
    <location>
        <begin position="1"/>
        <end position="260"/>
    </location>
</feature>
<dbReference type="EMBL" id="BARU01016764">
    <property type="protein sequence ID" value="GAH52289.1"/>
    <property type="molecule type" value="Genomic_DNA"/>
</dbReference>